<keyword evidence="3" id="KW-0804">Transcription</keyword>
<dbReference type="PROSITE" id="PS50977">
    <property type="entry name" value="HTH_TETR_2"/>
    <property type="match status" value="1"/>
</dbReference>
<evidence type="ECO:0000256" key="1">
    <source>
        <dbReference type="ARBA" id="ARBA00023015"/>
    </source>
</evidence>
<gene>
    <name evidence="6" type="ORF">SAMN05443665_102760</name>
</gene>
<proteinExistence type="predicted"/>
<dbReference type="RefSeq" id="WP_089328616.1">
    <property type="nucleotide sequence ID" value="NZ_FZOR01000027.1"/>
</dbReference>
<dbReference type="Gene3D" id="1.10.10.60">
    <property type="entry name" value="Homeodomain-like"/>
    <property type="match status" value="1"/>
</dbReference>
<dbReference type="InterPro" id="IPR036271">
    <property type="entry name" value="Tet_transcr_reg_TetR-rel_C_sf"/>
</dbReference>
<dbReference type="PRINTS" id="PR00455">
    <property type="entry name" value="HTHTETR"/>
</dbReference>
<dbReference type="SUPFAM" id="SSF46689">
    <property type="entry name" value="Homeodomain-like"/>
    <property type="match status" value="1"/>
</dbReference>
<dbReference type="PANTHER" id="PTHR30055">
    <property type="entry name" value="HTH-TYPE TRANSCRIPTIONAL REGULATOR RUTR"/>
    <property type="match status" value="1"/>
</dbReference>
<dbReference type="GO" id="GO:0000976">
    <property type="term" value="F:transcription cis-regulatory region binding"/>
    <property type="evidence" value="ECO:0007669"/>
    <property type="project" value="TreeGrafter"/>
</dbReference>
<dbReference type="AlphaFoldDB" id="A0A239MDP0"/>
<sequence>MARRETRAERQQRTRAELVISAARLFAERGVAATSVEAIAEEAGYSRGAYHSNFETRDEILNAVVELVVGSLGPELAATLRAEGSVLDRLTSYIRTFLTYCAQQPVETRALIAVVAHRAATAAGSYDDLVAASLSDLVALFEEGQNSEELRRFDPVMMASMLRRTLDSEGLRVALGTPVYDVINELTATFSLATRSNKKA</sequence>
<evidence type="ECO:0000256" key="4">
    <source>
        <dbReference type="PROSITE-ProRule" id="PRU00335"/>
    </source>
</evidence>
<organism evidence="6 7">
    <name type="scientific">Actinomadura meyerae</name>
    <dbReference type="NCBI Taxonomy" id="240840"/>
    <lineage>
        <taxon>Bacteria</taxon>
        <taxon>Bacillati</taxon>
        <taxon>Actinomycetota</taxon>
        <taxon>Actinomycetes</taxon>
        <taxon>Streptosporangiales</taxon>
        <taxon>Thermomonosporaceae</taxon>
        <taxon>Actinomadura</taxon>
    </lineage>
</organism>
<evidence type="ECO:0000313" key="7">
    <source>
        <dbReference type="Proteomes" id="UP000198318"/>
    </source>
</evidence>
<dbReference type="PANTHER" id="PTHR30055:SF234">
    <property type="entry name" value="HTH-TYPE TRANSCRIPTIONAL REGULATOR BETI"/>
    <property type="match status" value="1"/>
</dbReference>
<accession>A0A239MDP0</accession>
<feature type="domain" description="HTH tetR-type" evidence="5">
    <location>
        <begin position="12"/>
        <end position="72"/>
    </location>
</feature>
<keyword evidence="2 4" id="KW-0238">DNA-binding</keyword>
<dbReference type="Gene3D" id="1.10.357.10">
    <property type="entry name" value="Tetracycline Repressor, domain 2"/>
    <property type="match status" value="1"/>
</dbReference>
<keyword evidence="7" id="KW-1185">Reference proteome</keyword>
<dbReference type="InterPro" id="IPR050109">
    <property type="entry name" value="HTH-type_TetR-like_transc_reg"/>
</dbReference>
<evidence type="ECO:0000259" key="5">
    <source>
        <dbReference type="PROSITE" id="PS50977"/>
    </source>
</evidence>
<dbReference type="InterPro" id="IPR001647">
    <property type="entry name" value="HTH_TetR"/>
</dbReference>
<reference evidence="6 7" key="1">
    <citation type="submission" date="2017-06" db="EMBL/GenBank/DDBJ databases">
        <authorList>
            <person name="Kim H.J."/>
            <person name="Triplett B.A."/>
        </authorList>
    </citation>
    <scope>NUCLEOTIDE SEQUENCE [LARGE SCALE GENOMIC DNA]</scope>
    <source>
        <strain evidence="6 7">DSM 44715</strain>
    </source>
</reference>
<dbReference type="SUPFAM" id="SSF48498">
    <property type="entry name" value="Tetracyclin repressor-like, C-terminal domain"/>
    <property type="match status" value="1"/>
</dbReference>
<feature type="DNA-binding region" description="H-T-H motif" evidence="4">
    <location>
        <begin position="35"/>
        <end position="54"/>
    </location>
</feature>
<dbReference type="InterPro" id="IPR009057">
    <property type="entry name" value="Homeodomain-like_sf"/>
</dbReference>
<dbReference type="GO" id="GO:0003700">
    <property type="term" value="F:DNA-binding transcription factor activity"/>
    <property type="evidence" value="ECO:0007669"/>
    <property type="project" value="TreeGrafter"/>
</dbReference>
<dbReference type="Proteomes" id="UP000198318">
    <property type="component" value="Unassembled WGS sequence"/>
</dbReference>
<dbReference type="EMBL" id="FZOR01000027">
    <property type="protein sequence ID" value="SNT40283.1"/>
    <property type="molecule type" value="Genomic_DNA"/>
</dbReference>
<name>A0A239MDP0_9ACTN</name>
<evidence type="ECO:0000256" key="2">
    <source>
        <dbReference type="ARBA" id="ARBA00023125"/>
    </source>
</evidence>
<evidence type="ECO:0000256" key="3">
    <source>
        <dbReference type="ARBA" id="ARBA00023163"/>
    </source>
</evidence>
<protein>
    <submittedName>
        <fullName evidence="6">Transcriptional regulator, TetR family</fullName>
    </submittedName>
</protein>
<evidence type="ECO:0000313" key="6">
    <source>
        <dbReference type="EMBL" id="SNT40283.1"/>
    </source>
</evidence>
<dbReference type="OrthoDB" id="9806334at2"/>
<keyword evidence="1" id="KW-0805">Transcription regulation</keyword>
<dbReference type="Pfam" id="PF00440">
    <property type="entry name" value="TetR_N"/>
    <property type="match status" value="1"/>
</dbReference>